<feature type="region of interest" description="Disordered" evidence="1">
    <location>
        <begin position="89"/>
        <end position="122"/>
    </location>
</feature>
<dbReference type="Proteomes" id="UP000583929">
    <property type="component" value="Unassembled WGS sequence"/>
</dbReference>
<evidence type="ECO:0000313" key="3">
    <source>
        <dbReference type="EMBL" id="KAF4378899.1"/>
    </source>
</evidence>
<sequence length="122" mass="13209">MASPSGVGSGGREDVFSFQIEEEDLAELPVGQEGEEEGIDDRWCLVGRFLSNRMIDFDKMQNILASLWQPGMGISYKNIGARWLRNRGWTPAASSGDNAPGHSSNQANMETNPPVGLATSHG</sequence>
<evidence type="ECO:0000256" key="1">
    <source>
        <dbReference type="SAM" id="MobiDB-lite"/>
    </source>
</evidence>
<organism evidence="3 4">
    <name type="scientific">Cannabis sativa</name>
    <name type="common">Hemp</name>
    <name type="synonym">Marijuana</name>
    <dbReference type="NCBI Taxonomy" id="3483"/>
    <lineage>
        <taxon>Eukaryota</taxon>
        <taxon>Viridiplantae</taxon>
        <taxon>Streptophyta</taxon>
        <taxon>Embryophyta</taxon>
        <taxon>Tracheophyta</taxon>
        <taxon>Spermatophyta</taxon>
        <taxon>Magnoliopsida</taxon>
        <taxon>eudicotyledons</taxon>
        <taxon>Gunneridae</taxon>
        <taxon>Pentapetalae</taxon>
        <taxon>rosids</taxon>
        <taxon>fabids</taxon>
        <taxon>Rosales</taxon>
        <taxon>Cannabaceae</taxon>
        <taxon>Cannabis</taxon>
    </lineage>
</organism>
<dbReference type="EMBL" id="JAATIQ010000131">
    <property type="protein sequence ID" value="KAF4378899.1"/>
    <property type="molecule type" value="Genomic_DNA"/>
</dbReference>
<proteinExistence type="predicted"/>
<reference evidence="3 4" key="1">
    <citation type="journal article" date="2020" name="bioRxiv">
        <title>Sequence and annotation of 42 cannabis genomes reveals extensive copy number variation in cannabinoid synthesis and pathogen resistance genes.</title>
        <authorList>
            <person name="Mckernan K.J."/>
            <person name="Helbert Y."/>
            <person name="Kane L.T."/>
            <person name="Ebling H."/>
            <person name="Zhang L."/>
            <person name="Liu B."/>
            <person name="Eaton Z."/>
            <person name="Mclaughlin S."/>
            <person name="Kingan S."/>
            <person name="Baybayan P."/>
            <person name="Concepcion G."/>
            <person name="Jordan M."/>
            <person name="Riva A."/>
            <person name="Barbazuk W."/>
            <person name="Harkins T."/>
        </authorList>
    </citation>
    <scope>NUCLEOTIDE SEQUENCE [LARGE SCALE GENOMIC DNA]</scope>
    <source>
        <strain evidence="4">cv. Jamaican Lion 4</strain>
        <tissue evidence="3">Leaf</tissue>
    </source>
</reference>
<evidence type="ECO:0000259" key="2">
    <source>
        <dbReference type="Pfam" id="PF14111"/>
    </source>
</evidence>
<feature type="compositionally biased region" description="Polar residues" evidence="1">
    <location>
        <begin position="92"/>
        <end position="111"/>
    </location>
</feature>
<dbReference type="AlphaFoldDB" id="A0A7J6G9X3"/>
<keyword evidence="4" id="KW-1185">Reference proteome</keyword>
<dbReference type="InterPro" id="IPR025558">
    <property type="entry name" value="DUF4283"/>
</dbReference>
<dbReference type="Pfam" id="PF14111">
    <property type="entry name" value="DUF4283"/>
    <property type="match status" value="1"/>
</dbReference>
<accession>A0A7J6G9X3</accession>
<evidence type="ECO:0000313" key="4">
    <source>
        <dbReference type="Proteomes" id="UP000583929"/>
    </source>
</evidence>
<comment type="caution">
    <text evidence="3">The sequence shown here is derived from an EMBL/GenBank/DDBJ whole genome shotgun (WGS) entry which is preliminary data.</text>
</comment>
<gene>
    <name evidence="3" type="ORF">G4B88_008369</name>
</gene>
<protein>
    <recommendedName>
        <fullName evidence="2">DUF4283 domain-containing protein</fullName>
    </recommendedName>
</protein>
<feature type="domain" description="DUF4283" evidence="2">
    <location>
        <begin position="42"/>
        <end position="83"/>
    </location>
</feature>
<name>A0A7J6G9X3_CANSA</name>